<feature type="compositionally biased region" description="Basic and acidic residues" evidence="1">
    <location>
        <begin position="1"/>
        <end position="17"/>
    </location>
</feature>
<gene>
    <name evidence="2" type="ORF">Y717_20705</name>
</gene>
<dbReference type="GeneID" id="95544128"/>
<evidence type="ECO:0000313" key="2">
    <source>
        <dbReference type="EMBL" id="PVE13266.1"/>
    </source>
</evidence>
<dbReference type="Proteomes" id="UP000245992">
    <property type="component" value="Unassembled WGS sequence"/>
</dbReference>
<name>A0A2T7TDR1_9ACTN</name>
<dbReference type="AlphaFoldDB" id="A0A2T7TDR1"/>
<proteinExistence type="predicted"/>
<organism evidence="2 3">
    <name type="scientific">Streptomyces scopuliridis RB72</name>
    <dbReference type="NCBI Taxonomy" id="1440053"/>
    <lineage>
        <taxon>Bacteria</taxon>
        <taxon>Bacillati</taxon>
        <taxon>Actinomycetota</taxon>
        <taxon>Actinomycetes</taxon>
        <taxon>Kitasatosporales</taxon>
        <taxon>Streptomycetaceae</taxon>
        <taxon>Streptomyces</taxon>
    </lineage>
</organism>
<reference evidence="2 3" key="1">
    <citation type="submission" date="2013-12" db="EMBL/GenBank/DDBJ databases">
        <title>Annotated genome of Streptomyces scopuliridis.</title>
        <authorList>
            <person name="Olson J.B."/>
        </authorList>
    </citation>
    <scope>NUCLEOTIDE SEQUENCE [LARGE SCALE GENOMIC DNA]</scope>
    <source>
        <strain evidence="2 3">RB72</strain>
    </source>
</reference>
<comment type="caution">
    <text evidence="2">The sequence shown here is derived from an EMBL/GenBank/DDBJ whole genome shotgun (WGS) entry which is preliminary data.</text>
</comment>
<dbReference type="EMBL" id="AZSP01000036">
    <property type="protein sequence ID" value="PVE13266.1"/>
    <property type="molecule type" value="Genomic_DNA"/>
</dbReference>
<keyword evidence="3" id="KW-1185">Reference proteome</keyword>
<evidence type="ECO:0000256" key="1">
    <source>
        <dbReference type="SAM" id="MobiDB-lite"/>
    </source>
</evidence>
<sequence length="50" mass="5160">MGDKQKDETVLKPKDIHATSTGGENTVKDIHATGGEATTQGDIHATGEPA</sequence>
<feature type="region of interest" description="Disordered" evidence="1">
    <location>
        <begin position="1"/>
        <end position="50"/>
    </location>
</feature>
<dbReference type="RefSeq" id="WP_165840619.1">
    <property type="nucleotide sequence ID" value="NZ_AZSP01000036.1"/>
</dbReference>
<protein>
    <recommendedName>
        <fullName evidence="4">Sigma-like protein</fullName>
    </recommendedName>
</protein>
<evidence type="ECO:0000313" key="3">
    <source>
        <dbReference type="Proteomes" id="UP000245992"/>
    </source>
</evidence>
<accession>A0A2T7TDR1</accession>
<evidence type="ECO:0008006" key="4">
    <source>
        <dbReference type="Google" id="ProtNLM"/>
    </source>
</evidence>